<dbReference type="EMBL" id="JEMT01027917">
    <property type="protein sequence ID" value="EXX55947.1"/>
    <property type="molecule type" value="Genomic_DNA"/>
</dbReference>
<keyword evidence="2" id="KW-1185">Reference proteome</keyword>
<gene>
    <name evidence="1" type="ORF">RirG_220610</name>
</gene>
<dbReference type="HOGENOM" id="CLU_2442049_0_0_1"/>
<evidence type="ECO:0000313" key="2">
    <source>
        <dbReference type="Proteomes" id="UP000022910"/>
    </source>
</evidence>
<accession>A0A015IFK4</accession>
<sequence length="90" mass="10929">MFKKILFSKQSAYFKLSDLEFEEEFILVWCVNEQMAVLIHEKKPTLRKKIIKKISKKKKSLIRKFRNLFIKKKNKKEEIHTDDMDFCCQG</sequence>
<proteinExistence type="predicted"/>
<organism evidence="1 2">
    <name type="scientific">Rhizophagus irregularis (strain DAOM 197198w)</name>
    <name type="common">Glomus intraradices</name>
    <dbReference type="NCBI Taxonomy" id="1432141"/>
    <lineage>
        <taxon>Eukaryota</taxon>
        <taxon>Fungi</taxon>
        <taxon>Fungi incertae sedis</taxon>
        <taxon>Mucoromycota</taxon>
        <taxon>Glomeromycotina</taxon>
        <taxon>Glomeromycetes</taxon>
        <taxon>Glomerales</taxon>
        <taxon>Glomeraceae</taxon>
        <taxon>Rhizophagus</taxon>
    </lineage>
</organism>
<protein>
    <submittedName>
        <fullName evidence="1">Uncharacterized protein</fullName>
    </submittedName>
</protein>
<evidence type="ECO:0000313" key="1">
    <source>
        <dbReference type="EMBL" id="EXX55947.1"/>
    </source>
</evidence>
<dbReference type="OrthoDB" id="2373891at2759"/>
<comment type="caution">
    <text evidence="1">The sequence shown here is derived from an EMBL/GenBank/DDBJ whole genome shotgun (WGS) entry which is preliminary data.</text>
</comment>
<reference evidence="1 2" key="1">
    <citation type="submission" date="2014-02" db="EMBL/GenBank/DDBJ databases">
        <title>Single nucleus genome sequencing reveals high similarity among nuclei of an endomycorrhizal fungus.</title>
        <authorList>
            <person name="Lin K."/>
            <person name="Geurts R."/>
            <person name="Zhang Z."/>
            <person name="Limpens E."/>
            <person name="Saunders D.G."/>
            <person name="Mu D."/>
            <person name="Pang E."/>
            <person name="Cao H."/>
            <person name="Cha H."/>
            <person name="Lin T."/>
            <person name="Zhou Q."/>
            <person name="Shang Y."/>
            <person name="Li Y."/>
            <person name="Ivanov S."/>
            <person name="Sharma T."/>
            <person name="Velzen R.V."/>
            <person name="Ruijter N.D."/>
            <person name="Aanen D.K."/>
            <person name="Win J."/>
            <person name="Kamoun S."/>
            <person name="Bisseling T."/>
            <person name="Huang S."/>
        </authorList>
    </citation>
    <scope>NUCLEOTIDE SEQUENCE [LARGE SCALE GENOMIC DNA]</scope>
    <source>
        <strain evidence="2">DAOM197198w</strain>
    </source>
</reference>
<name>A0A015IFK4_RHIIW</name>
<dbReference type="Proteomes" id="UP000022910">
    <property type="component" value="Unassembled WGS sequence"/>
</dbReference>
<dbReference type="AlphaFoldDB" id="A0A015IFK4"/>